<evidence type="ECO:0000313" key="2">
    <source>
        <dbReference type="EMBL" id="QJA71221.1"/>
    </source>
</evidence>
<accession>A0A6M3JQ45</accession>
<keyword evidence="1" id="KW-0175">Coiled coil</keyword>
<sequence length="234" mass="26856">MTAIIKVEFCNQCPYFIDGFYDKLPPRCIKANKNIDNYNPNIIPGWCPCASQQVDPADREQVAVECDNMKEKTCSDCFNCESTYPLDPPGSLYCDVVEDYVSANGSCGSFKENAIQPYRQLNTDKAKLLKELDRIKGQLEEALTYKDAFRLCERAFDKKTKELELNKKMLARQCDLAREAETELEALRRKVQAIRDFDCGAWLATTIRGFDKRRELMGLLDDLYKTGLRRLSEP</sequence>
<proteinExistence type="predicted"/>
<organism evidence="2">
    <name type="scientific">viral metagenome</name>
    <dbReference type="NCBI Taxonomy" id="1070528"/>
    <lineage>
        <taxon>unclassified sequences</taxon>
        <taxon>metagenomes</taxon>
        <taxon>organismal metagenomes</taxon>
    </lineage>
</organism>
<dbReference type="AlphaFoldDB" id="A0A6M3JQ45"/>
<protein>
    <submittedName>
        <fullName evidence="2">Uncharacterized protein</fullName>
    </submittedName>
</protein>
<feature type="coiled-coil region" evidence="1">
    <location>
        <begin position="170"/>
        <end position="197"/>
    </location>
</feature>
<evidence type="ECO:0000256" key="1">
    <source>
        <dbReference type="SAM" id="Coils"/>
    </source>
</evidence>
<gene>
    <name evidence="2" type="ORF">MM415A03332_0007</name>
</gene>
<dbReference type="EMBL" id="MT141856">
    <property type="protein sequence ID" value="QJA71221.1"/>
    <property type="molecule type" value="Genomic_DNA"/>
</dbReference>
<reference evidence="2" key="1">
    <citation type="submission" date="2020-03" db="EMBL/GenBank/DDBJ databases">
        <title>The deep terrestrial virosphere.</title>
        <authorList>
            <person name="Holmfeldt K."/>
            <person name="Nilsson E."/>
            <person name="Simone D."/>
            <person name="Lopez-Fernandez M."/>
            <person name="Wu X."/>
            <person name="de Brujin I."/>
            <person name="Lundin D."/>
            <person name="Andersson A."/>
            <person name="Bertilsson S."/>
            <person name="Dopson M."/>
        </authorList>
    </citation>
    <scope>NUCLEOTIDE SEQUENCE</scope>
    <source>
        <strain evidence="2">MM415A03332</strain>
    </source>
</reference>
<name>A0A6M3JQ45_9ZZZZ</name>